<dbReference type="AlphaFoldDB" id="A0A1Y6C6H2"/>
<keyword evidence="3" id="KW-1185">Reference proteome</keyword>
<dbReference type="Proteomes" id="UP000192917">
    <property type="component" value="Unassembled WGS sequence"/>
</dbReference>
<dbReference type="RefSeq" id="WP_085124270.1">
    <property type="nucleotide sequence ID" value="NZ_FWZX01000017.1"/>
</dbReference>
<dbReference type="EMBL" id="FWZX01000017">
    <property type="protein sequence ID" value="SMF48039.1"/>
    <property type="molecule type" value="Genomic_DNA"/>
</dbReference>
<accession>A0A1Y6C6H2</accession>
<gene>
    <name evidence="2" type="ORF">SAMN05428998_11737</name>
</gene>
<dbReference type="STRING" id="560819.SAMN05428998_11737"/>
<reference evidence="2 3" key="1">
    <citation type="submission" date="2017-04" db="EMBL/GenBank/DDBJ databases">
        <authorList>
            <person name="Afonso C.L."/>
            <person name="Miller P.J."/>
            <person name="Scott M.A."/>
            <person name="Spackman E."/>
            <person name="Goraichik I."/>
            <person name="Dimitrov K.M."/>
            <person name="Suarez D.L."/>
            <person name="Swayne D.E."/>
        </authorList>
    </citation>
    <scope>NUCLEOTIDE SEQUENCE [LARGE SCALE GENOMIC DNA]</scope>
    <source>
        <strain evidence="2 3">USBA 355</strain>
    </source>
</reference>
<protein>
    <submittedName>
        <fullName evidence="2">Uncharacterized protein</fullName>
    </submittedName>
</protein>
<proteinExistence type="predicted"/>
<evidence type="ECO:0000313" key="2">
    <source>
        <dbReference type="EMBL" id="SMF48039.1"/>
    </source>
</evidence>
<name>A0A1Y6C6H2_9PROT</name>
<feature type="region of interest" description="Disordered" evidence="1">
    <location>
        <begin position="16"/>
        <end position="46"/>
    </location>
</feature>
<organism evidence="2 3">
    <name type="scientific">Tistlia consotensis USBA 355</name>
    <dbReference type="NCBI Taxonomy" id="560819"/>
    <lineage>
        <taxon>Bacteria</taxon>
        <taxon>Pseudomonadati</taxon>
        <taxon>Pseudomonadota</taxon>
        <taxon>Alphaproteobacteria</taxon>
        <taxon>Rhodospirillales</taxon>
        <taxon>Rhodovibrionaceae</taxon>
        <taxon>Tistlia</taxon>
    </lineage>
</organism>
<evidence type="ECO:0000313" key="3">
    <source>
        <dbReference type="Proteomes" id="UP000192917"/>
    </source>
</evidence>
<sequence>MSFTLTIDLVNESGDALTRKDQTRTSARFETPPPDALSATDGRGSATVVGGSSFETQVWYGHGQAASRGAAISVSDGRVSTVPSNADVEVESADGQAATVKVIFGD</sequence>
<evidence type="ECO:0000256" key="1">
    <source>
        <dbReference type="SAM" id="MobiDB-lite"/>
    </source>
</evidence>